<proteinExistence type="inferred from homology"/>
<dbReference type="PANTHER" id="PTHR10791:SF30">
    <property type="entry name" value="SUGAR TRANSPORTER SWEET1"/>
    <property type="match status" value="1"/>
</dbReference>
<dbReference type="Proteomes" id="UP000825935">
    <property type="component" value="Chromosome 24"/>
</dbReference>
<comment type="function">
    <text evidence="10">Mediates both low-affinity uptake and efflux of sugar across the plasma membrane.</text>
</comment>
<dbReference type="GO" id="GO:0051119">
    <property type="term" value="F:sugar transmembrane transporter activity"/>
    <property type="evidence" value="ECO:0007669"/>
    <property type="project" value="InterPro"/>
</dbReference>
<dbReference type="FunFam" id="1.20.1280.290:FF:000001">
    <property type="entry name" value="Bidirectional sugar transporter SWEET"/>
    <property type="match status" value="1"/>
</dbReference>
<feature type="transmembrane region" description="Helical" evidence="11">
    <location>
        <begin position="137"/>
        <end position="159"/>
    </location>
</feature>
<evidence type="ECO:0000256" key="7">
    <source>
        <dbReference type="ARBA" id="ARBA00022737"/>
    </source>
</evidence>
<comment type="caution">
    <text evidence="12">The sequence shown here is derived from an EMBL/GenBank/DDBJ whole genome shotgun (WGS) entry which is preliminary data.</text>
</comment>
<dbReference type="AlphaFoldDB" id="A0A8T2RU91"/>
<reference evidence="12" key="1">
    <citation type="submission" date="2021-08" db="EMBL/GenBank/DDBJ databases">
        <title>WGS assembly of Ceratopteris richardii.</title>
        <authorList>
            <person name="Marchant D.B."/>
            <person name="Chen G."/>
            <person name="Jenkins J."/>
            <person name="Shu S."/>
            <person name="Leebens-Mack J."/>
            <person name="Grimwood J."/>
            <person name="Schmutz J."/>
            <person name="Soltis P."/>
            <person name="Soltis D."/>
            <person name="Chen Z.-H."/>
        </authorList>
    </citation>
    <scope>NUCLEOTIDE SEQUENCE</scope>
    <source>
        <strain evidence="12">Whitten #5841</strain>
        <tissue evidence="12">Leaf</tissue>
    </source>
</reference>
<evidence type="ECO:0000256" key="3">
    <source>
        <dbReference type="ARBA" id="ARBA00022448"/>
    </source>
</evidence>
<dbReference type="OMA" id="INIELRT"/>
<evidence type="ECO:0000256" key="8">
    <source>
        <dbReference type="ARBA" id="ARBA00022989"/>
    </source>
</evidence>
<dbReference type="PANTHER" id="PTHR10791">
    <property type="entry name" value="RAG1-ACTIVATING PROTEIN 1"/>
    <property type="match status" value="1"/>
</dbReference>
<dbReference type="InterPro" id="IPR047664">
    <property type="entry name" value="SWEET"/>
</dbReference>
<evidence type="ECO:0000313" key="12">
    <source>
        <dbReference type="EMBL" id="KAH7300002.1"/>
    </source>
</evidence>
<dbReference type="EMBL" id="CM035429">
    <property type="protein sequence ID" value="KAH7300002.1"/>
    <property type="molecule type" value="Genomic_DNA"/>
</dbReference>
<evidence type="ECO:0000256" key="10">
    <source>
        <dbReference type="ARBA" id="ARBA00037238"/>
    </source>
</evidence>
<dbReference type="Gene3D" id="1.20.1280.290">
    <property type="match status" value="2"/>
</dbReference>
<comment type="subcellular location">
    <subcellularLocation>
        <location evidence="1">Cell membrane</location>
        <topology evidence="1">Multi-pass membrane protein</topology>
    </subcellularLocation>
</comment>
<keyword evidence="13" id="KW-1185">Reference proteome</keyword>
<keyword evidence="3 11" id="KW-0813">Transport</keyword>
<evidence type="ECO:0000256" key="4">
    <source>
        <dbReference type="ARBA" id="ARBA00022475"/>
    </source>
</evidence>
<evidence type="ECO:0000256" key="5">
    <source>
        <dbReference type="ARBA" id="ARBA00022597"/>
    </source>
</evidence>
<keyword evidence="5 11" id="KW-0762">Sugar transport</keyword>
<evidence type="ECO:0000256" key="2">
    <source>
        <dbReference type="ARBA" id="ARBA00007809"/>
    </source>
</evidence>
<accession>A0A8T2RU91</accession>
<comment type="caution">
    <text evidence="11">Lacks conserved residue(s) required for the propagation of feature annotation.</text>
</comment>
<feature type="transmembrane region" description="Helical" evidence="11">
    <location>
        <begin position="105"/>
        <end position="125"/>
    </location>
</feature>
<evidence type="ECO:0000256" key="9">
    <source>
        <dbReference type="ARBA" id="ARBA00023136"/>
    </source>
</evidence>
<dbReference type="OrthoDB" id="409725at2759"/>
<name>A0A8T2RU91_CERRI</name>
<dbReference type="InterPro" id="IPR004316">
    <property type="entry name" value="SWEET_rpt"/>
</dbReference>
<gene>
    <name evidence="12" type="ORF">KP509_24G040500</name>
</gene>
<evidence type="ECO:0000256" key="11">
    <source>
        <dbReference type="RuleBase" id="RU910715"/>
    </source>
</evidence>
<organism evidence="12 13">
    <name type="scientific">Ceratopteris richardii</name>
    <name type="common">Triangle waterfern</name>
    <dbReference type="NCBI Taxonomy" id="49495"/>
    <lineage>
        <taxon>Eukaryota</taxon>
        <taxon>Viridiplantae</taxon>
        <taxon>Streptophyta</taxon>
        <taxon>Embryophyta</taxon>
        <taxon>Tracheophyta</taxon>
        <taxon>Polypodiopsida</taxon>
        <taxon>Polypodiidae</taxon>
        <taxon>Polypodiales</taxon>
        <taxon>Pteridineae</taxon>
        <taxon>Pteridaceae</taxon>
        <taxon>Parkerioideae</taxon>
        <taxon>Ceratopteris</taxon>
    </lineage>
</organism>
<keyword evidence="4" id="KW-1003">Cell membrane</keyword>
<protein>
    <recommendedName>
        <fullName evidence="11">Bidirectional sugar transporter SWEET</fullName>
    </recommendedName>
</protein>
<keyword evidence="9 11" id="KW-0472">Membrane</keyword>
<feature type="transmembrane region" description="Helical" evidence="11">
    <location>
        <begin position="70"/>
        <end position="93"/>
    </location>
</feature>
<evidence type="ECO:0000256" key="6">
    <source>
        <dbReference type="ARBA" id="ARBA00022692"/>
    </source>
</evidence>
<keyword evidence="8 11" id="KW-1133">Transmembrane helix</keyword>
<dbReference type="Pfam" id="PF03083">
    <property type="entry name" value="MtN3_slv"/>
    <property type="match status" value="2"/>
</dbReference>
<dbReference type="GO" id="GO:0005886">
    <property type="term" value="C:plasma membrane"/>
    <property type="evidence" value="ECO:0007669"/>
    <property type="project" value="UniProtKB-SubCell"/>
</dbReference>
<comment type="similarity">
    <text evidence="2 11">Belongs to the SWEET sugar transporter family.</text>
</comment>
<evidence type="ECO:0000256" key="1">
    <source>
        <dbReference type="ARBA" id="ARBA00004651"/>
    </source>
</evidence>
<sequence>MTVGAAIPVALGIVGNAMSVFSYCSTIPTFWRIVKKKSVEGFSDHPYLFSLLNGLLWTFYGYLTLRRGGLFLLTVNAIGCAFQYAYLAFYILFATTHKQRMITGTSTGIVHLLFLMMVILVKFFLKQYSIQLRVMGTMSCMAAIVMYGAPLSIMATVIYTKSVEYMPFLLSLALTLRSGTWCAFGYVTHDIYVEVTNTIGVLLGVSQLILYTIYCKKTPRNVLKTDTMIPADMEACRNTHGLHNSVNINKPKDFAGNPHDTINKGET</sequence>
<keyword evidence="7" id="KW-0677">Repeat</keyword>
<dbReference type="FunFam" id="1.20.1280.290:FF:000002">
    <property type="entry name" value="Bidirectional sugar transporter SWEET"/>
    <property type="match status" value="1"/>
</dbReference>
<keyword evidence="6 11" id="KW-0812">Transmembrane</keyword>
<feature type="transmembrane region" description="Helical" evidence="11">
    <location>
        <begin position="191"/>
        <end position="214"/>
    </location>
</feature>
<evidence type="ECO:0000313" key="13">
    <source>
        <dbReference type="Proteomes" id="UP000825935"/>
    </source>
</evidence>
<comment type="function">
    <text evidence="11">Mediates both low-affinity uptake and efflux of sugar across the membrane.</text>
</comment>
<feature type="transmembrane region" description="Helical" evidence="11">
    <location>
        <begin position="46"/>
        <end position="63"/>
    </location>
</feature>